<proteinExistence type="predicted"/>
<dbReference type="SUPFAM" id="SSF56601">
    <property type="entry name" value="beta-lactamase/transpeptidase-like"/>
    <property type="match status" value="1"/>
</dbReference>
<evidence type="ECO:0000313" key="2">
    <source>
        <dbReference type="EMBL" id="MDN5215518.1"/>
    </source>
</evidence>
<dbReference type="Gene3D" id="3.40.710.10">
    <property type="entry name" value="DD-peptidase/beta-lactamase superfamily"/>
    <property type="match status" value="1"/>
</dbReference>
<protein>
    <submittedName>
        <fullName evidence="2">Serine hydrolase domain-containing protein</fullName>
        <ecNumber evidence="2">3.1.1.103</ecNumber>
    </submittedName>
</protein>
<comment type="caution">
    <text evidence="2">The sequence shown here is derived from an EMBL/GenBank/DDBJ whole genome shotgun (WGS) entry which is preliminary data.</text>
</comment>
<accession>A0ABT8LCL2</accession>
<reference evidence="2" key="1">
    <citation type="submission" date="2023-06" db="EMBL/GenBank/DDBJ databases">
        <title>Genomic of Agaribacillus aureum.</title>
        <authorList>
            <person name="Wang G."/>
        </authorList>
    </citation>
    <scope>NUCLEOTIDE SEQUENCE</scope>
    <source>
        <strain evidence="2">BMA12</strain>
    </source>
</reference>
<dbReference type="Pfam" id="PF00144">
    <property type="entry name" value="Beta-lactamase"/>
    <property type="match status" value="1"/>
</dbReference>
<dbReference type="PANTHER" id="PTHR43283">
    <property type="entry name" value="BETA-LACTAMASE-RELATED"/>
    <property type="match status" value="1"/>
</dbReference>
<dbReference type="PANTHER" id="PTHR43283:SF18">
    <property type="match status" value="1"/>
</dbReference>
<dbReference type="InterPro" id="IPR050789">
    <property type="entry name" value="Diverse_Enzym_Activities"/>
</dbReference>
<dbReference type="EMBL" id="JAUJEB010000006">
    <property type="protein sequence ID" value="MDN5215518.1"/>
    <property type="molecule type" value="Genomic_DNA"/>
</dbReference>
<keyword evidence="2" id="KW-0378">Hydrolase</keyword>
<organism evidence="2 3">
    <name type="scientific">Agaribacillus aureus</name>
    <dbReference type="NCBI Taxonomy" id="3051825"/>
    <lineage>
        <taxon>Bacteria</taxon>
        <taxon>Pseudomonadati</taxon>
        <taxon>Bacteroidota</taxon>
        <taxon>Cytophagia</taxon>
        <taxon>Cytophagales</taxon>
        <taxon>Splendidivirgaceae</taxon>
        <taxon>Agaribacillus</taxon>
    </lineage>
</organism>
<dbReference type="Proteomes" id="UP001172083">
    <property type="component" value="Unassembled WGS sequence"/>
</dbReference>
<dbReference type="EC" id="3.1.1.103" evidence="2"/>
<sequence>MTRYKGLILSSIIYILIGSQSPGYGQVDTIKVFGQLSWKDKSITGFPEKVSISSKDQPTLSKQAAIDSLGNYSIFLPPGTYQVTPARSYHWMGEEYIRIDHKNSLATIVVGSGEEVIASTLEINSIPPPDLTPEKGIMHKFNAKKALLLDNFVKVHMEYFDIPGASLALIKNGQIIYHKTYGLKNTSTKAPVDEKTLFEAGSITKPVFAFVVCRLAEKGILDLDKPLHLYLPFEDVAHDDRYKLITARHVLSHRTGFPNWAKRNEKGQFDLRFTPGTDFGYSGEGFEYLKRVVERVTKKDIGIILEEELLKPLNLAHFYFEKSEYLAEFAANGHYDQVPTEIRLPESPGMAWSMSTEARSFSAFIIALNNREGLQPETYHKMFSVHSTIPKDDSEKKAAGMKIYIGD</sequence>
<feature type="domain" description="Beta-lactamase-related" evidence="1">
    <location>
        <begin position="150"/>
        <end position="391"/>
    </location>
</feature>
<keyword evidence="3" id="KW-1185">Reference proteome</keyword>
<dbReference type="InterPro" id="IPR012338">
    <property type="entry name" value="Beta-lactam/transpept-like"/>
</dbReference>
<gene>
    <name evidence="2" type="ORF">QQ020_25800</name>
</gene>
<evidence type="ECO:0000259" key="1">
    <source>
        <dbReference type="Pfam" id="PF00144"/>
    </source>
</evidence>
<dbReference type="RefSeq" id="WP_346760848.1">
    <property type="nucleotide sequence ID" value="NZ_JAUJEB010000006.1"/>
</dbReference>
<evidence type="ECO:0000313" key="3">
    <source>
        <dbReference type="Proteomes" id="UP001172083"/>
    </source>
</evidence>
<dbReference type="InterPro" id="IPR001466">
    <property type="entry name" value="Beta-lactam-related"/>
</dbReference>
<dbReference type="GO" id="GO:0016787">
    <property type="term" value="F:hydrolase activity"/>
    <property type="evidence" value="ECO:0007669"/>
    <property type="project" value="UniProtKB-KW"/>
</dbReference>
<name>A0ABT8LCL2_9BACT</name>